<accession>A0ABT0J6Q1</accession>
<gene>
    <name evidence="3" type="ORF">M1843_15605</name>
</gene>
<evidence type="ECO:0000256" key="1">
    <source>
        <dbReference type="SAM" id="MobiDB-lite"/>
    </source>
</evidence>
<proteinExistence type="predicted"/>
<name>A0ABT0J6Q1_9MICO</name>
<feature type="compositionally biased region" description="Pro residues" evidence="1">
    <location>
        <begin position="405"/>
        <end position="414"/>
    </location>
</feature>
<organism evidence="3 4">
    <name type="scientific">Isoptericola peretonis</name>
    <dbReference type="NCBI Taxonomy" id="2918523"/>
    <lineage>
        <taxon>Bacteria</taxon>
        <taxon>Bacillati</taxon>
        <taxon>Actinomycetota</taxon>
        <taxon>Actinomycetes</taxon>
        <taxon>Micrococcales</taxon>
        <taxon>Promicromonosporaceae</taxon>
        <taxon>Isoptericola</taxon>
    </lineage>
</organism>
<dbReference type="Proteomes" id="UP001651050">
    <property type="component" value="Unassembled WGS sequence"/>
</dbReference>
<keyword evidence="2" id="KW-0472">Membrane</keyword>
<feature type="region of interest" description="Disordered" evidence="1">
    <location>
        <begin position="256"/>
        <end position="287"/>
    </location>
</feature>
<comment type="caution">
    <text evidence="3">The sequence shown here is derived from an EMBL/GenBank/DDBJ whole genome shotgun (WGS) entry which is preliminary data.</text>
</comment>
<reference evidence="3 4" key="1">
    <citation type="submission" date="2022-02" db="EMBL/GenBank/DDBJ databases">
        <title>The car tank lid bacteriome: a reservoir of bacteria with potential in bioremediation of fuel.</title>
        <authorList>
            <person name="Vidal-Verdu A."/>
            <person name="Gomez-Martinez D."/>
            <person name="Latorre-Perez A."/>
            <person name="Pereto J."/>
            <person name="Porcar M."/>
        </authorList>
    </citation>
    <scope>NUCLEOTIDE SEQUENCE [LARGE SCALE GENOMIC DNA]</scope>
    <source>
        <strain evidence="3 4">4D.3</strain>
    </source>
</reference>
<dbReference type="EMBL" id="JALQCY010000005">
    <property type="protein sequence ID" value="MCK9795176.1"/>
    <property type="molecule type" value="Genomic_DNA"/>
</dbReference>
<feature type="transmembrane region" description="Helical" evidence="2">
    <location>
        <begin position="77"/>
        <end position="96"/>
    </location>
</feature>
<keyword evidence="2" id="KW-1133">Transmembrane helix</keyword>
<evidence type="ECO:0000313" key="3">
    <source>
        <dbReference type="EMBL" id="MCK9795176.1"/>
    </source>
</evidence>
<dbReference type="RefSeq" id="WP_416345030.1">
    <property type="nucleotide sequence ID" value="NZ_JALQCY010000005.1"/>
</dbReference>
<keyword evidence="2" id="KW-0812">Transmembrane</keyword>
<evidence type="ECO:0000256" key="2">
    <source>
        <dbReference type="SAM" id="Phobius"/>
    </source>
</evidence>
<feature type="region of interest" description="Disordered" evidence="1">
    <location>
        <begin position="399"/>
        <end position="420"/>
    </location>
</feature>
<protein>
    <submittedName>
        <fullName evidence="3">Uncharacterized protein</fullName>
    </submittedName>
</protein>
<evidence type="ECO:0000313" key="4">
    <source>
        <dbReference type="Proteomes" id="UP001651050"/>
    </source>
</evidence>
<sequence>MNDDERSGDGTVPDDEALARVRAADPAAGLETPLGELRARVDARLAADGAEAPGAQVEAEAAEPDELAARRRRRTPWLAVAGVAALAVVGGGGYLLGGASALGAADAGGGSAAAPITLNGGPRGDQAAAGAEASAGAALGAAEDSAAADTAGASAGASTLPSWYSSGRALFRADGLSTEAGTATAYALDATDAATREGAARVAAALDVEGEPRWESGWAVGPGDGDGPHVWLSVDGSATFSYSSPDLDPWRCEEDLARSSEEGTGDGAVEGDVADCETPSTSTVGDREARGALADAMRSLGVDPEDFEIEVGERSEGDPARWVTAYQVVDGTRTGAQWSATVGEKGIAWLDGFLATTTDLGEYPVVSAAEAVERLGDPRFSGSAWPVVYAEEEMAAEVYEEPTEPTSPPSPPAAGDPVDWPVSEVEITDARLGLAQQAQDDGSVVLVPAYELSDADGNAWSVVAVADDAMDFSAPR</sequence>
<keyword evidence="4" id="KW-1185">Reference proteome</keyword>